<dbReference type="Proteomes" id="UP000214975">
    <property type="component" value="Chromosome"/>
</dbReference>
<dbReference type="RefSeq" id="WP_094398065.1">
    <property type="nucleotide sequence ID" value="NZ_CP016893.1"/>
</dbReference>
<evidence type="ECO:0000313" key="1">
    <source>
        <dbReference type="EMBL" id="AST59146.1"/>
    </source>
</evidence>
<name>A0A223I336_THETR</name>
<dbReference type="EMBL" id="CP016893">
    <property type="protein sequence ID" value="AST59146.1"/>
    <property type="molecule type" value="Genomic_DNA"/>
</dbReference>
<dbReference type="AlphaFoldDB" id="A0A223I336"/>
<protein>
    <submittedName>
        <fullName evidence="1">Stage III sporulation protein AD</fullName>
    </submittedName>
</protein>
<sequence length="128" mass="13869">MEIVQIVAIGIICIIILSILRETNKDLAVIISLIASILIFFIVIPKISNIITVLNTIADKSGINSIYLKTILKIIGIAYIAEFGVQLSNDANEKNIATKIELAGKIIIVFLSLPIIIALVDTIVSIMP</sequence>
<reference evidence="1 2" key="1">
    <citation type="submission" date="2016-08" db="EMBL/GenBank/DDBJ databases">
        <title>A novel genetic cassette of butanologenic Thermoanaerobacterium thermosaccharolyticum that directly convert cellulose to butanol.</title>
        <authorList>
            <person name="Li T."/>
            <person name="He J."/>
        </authorList>
    </citation>
    <scope>NUCLEOTIDE SEQUENCE [LARGE SCALE GENOMIC DNA]</scope>
    <source>
        <strain evidence="1 2">TG57</strain>
    </source>
</reference>
<proteinExistence type="predicted"/>
<dbReference type="NCBIfam" id="TIGR02849">
    <property type="entry name" value="spore_III_AD"/>
    <property type="match status" value="1"/>
</dbReference>
<accession>A0A223I336</accession>
<evidence type="ECO:0000313" key="2">
    <source>
        <dbReference type="Proteomes" id="UP000214975"/>
    </source>
</evidence>
<gene>
    <name evidence="1" type="ORF">Thert_03424</name>
</gene>
<dbReference type="InterPro" id="IPR014211">
    <property type="entry name" value="Spore_III_AD"/>
</dbReference>
<dbReference type="InterPro" id="IPR025664">
    <property type="entry name" value="Spore_III_AC/AD"/>
</dbReference>
<organism evidence="1 2">
    <name type="scientific">Thermoanaerobacterium thermosaccharolyticum</name>
    <name type="common">Clostridium thermosaccharolyticum</name>
    <dbReference type="NCBI Taxonomy" id="1517"/>
    <lineage>
        <taxon>Bacteria</taxon>
        <taxon>Bacillati</taxon>
        <taxon>Bacillota</taxon>
        <taxon>Clostridia</taxon>
        <taxon>Thermoanaerobacterales</taxon>
        <taxon>Thermoanaerobacteraceae</taxon>
        <taxon>Thermoanaerobacterium</taxon>
    </lineage>
</organism>
<dbReference type="Pfam" id="PF06686">
    <property type="entry name" value="SpoIIIAC"/>
    <property type="match status" value="2"/>
</dbReference>